<evidence type="ECO:0000256" key="3">
    <source>
        <dbReference type="ARBA" id="ARBA00022835"/>
    </source>
</evidence>
<evidence type="ECO:0000313" key="6">
    <source>
        <dbReference type="Proteomes" id="UP000237481"/>
    </source>
</evidence>
<comment type="caution">
    <text evidence="5">The sequence shown here is derived from an EMBL/GenBank/DDBJ whole genome shotgun (WGS) entry which is preliminary data.</text>
</comment>
<dbReference type="InterPro" id="IPR039771">
    <property type="entry name" value="Csl4"/>
</dbReference>
<evidence type="ECO:0000256" key="2">
    <source>
        <dbReference type="ARBA" id="ARBA00022490"/>
    </source>
</evidence>
<gene>
    <name evidence="5" type="ORF">TPAR_03371</name>
</gene>
<dbReference type="GO" id="GO:0005730">
    <property type="term" value="C:nucleolus"/>
    <property type="evidence" value="ECO:0007669"/>
    <property type="project" value="UniProtKB-SubCell"/>
</dbReference>
<feature type="domain" description="Exosome complex component CSL4 C-terminal" evidence="4">
    <location>
        <begin position="17"/>
        <end position="57"/>
    </location>
</feature>
<dbReference type="InterPro" id="IPR019495">
    <property type="entry name" value="EXOSC1_C"/>
</dbReference>
<dbReference type="Proteomes" id="UP000237481">
    <property type="component" value="Unassembled WGS sequence"/>
</dbReference>
<proteinExistence type="predicted"/>
<dbReference type="GO" id="GO:0005737">
    <property type="term" value="C:cytoplasm"/>
    <property type="evidence" value="ECO:0007669"/>
    <property type="project" value="TreeGrafter"/>
</dbReference>
<accession>A0A2S4L1X1</accession>
<keyword evidence="3" id="KW-0271">Exosome</keyword>
<organism evidence="5 6">
    <name type="scientific">Tolypocladium paradoxum</name>
    <dbReference type="NCBI Taxonomy" id="94208"/>
    <lineage>
        <taxon>Eukaryota</taxon>
        <taxon>Fungi</taxon>
        <taxon>Dikarya</taxon>
        <taxon>Ascomycota</taxon>
        <taxon>Pezizomycotina</taxon>
        <taxon>Sordariomycetes</taxon>
        <taxon>Hypocreomycetidae</taxon>
        <taxon>Hypocreales</taxon>
        <taxon>Ophiocordycipitaceae</taxon>
        <taxon>Tolypocladium</taxon>
    </lineage>
</organism>
<comment type="subcellular location">
    <subcellularLocation>
        <location evidence="1">Nucleus</location>
        <location evidence="1">Nucleolus</location>
    </subcellularLocation>
</comment>
<dbReference type="SUPFAM" id="SSF50249">
    <property type="entry name" value="Nucleic acid-binding proteins"/>
    <property type="match status" value="1"/>
</dbReference>
<dbReference type="AlphaFoldDB" id="A0A2S4L1X1"/>
<name>A0A2S4L1X1_9HYPO</name>
<dbReference type="InterPro" id="IPR012340">
    <property type="entry name" value="NA-bd_OB-fold"/>
</dbReference>
<dbReference type="EMBL" id="PKSG01000322">
    <property type="protein sequence ID" value="POR36432.1"/>
    <property type="molecule type" value="Genomic_DNA"/>
</dbReference>
<evidence type="ECO:0000313" key="5">
    <source>
        <dbReference type="EMBL" id="POR36432.1"/>
    </source>
</evidence>
<dbReference type="GO" id="GO:0006396">
    <property type="term" value="P:RNA processing"/>
    <property type="evidence" value="ECO:0007669"/>
    <property type="project" value="InterPro"/>
</dbReference>
<dbReference type="PANTHER" id="PTHR12686">
    <property type="entry name" value="3'-5' EXORIBONUCLEASE CSL4-RELATED"/>
    <property type="match status" value="1"/>
</dbReference>
<dbReference type="OrthoDB" id="440760at2759"/>
<sequence length="260" mass="28894">MPKQAIVVIQQVGGTVLQTEWQGVIRVQDVRATEKDKVKMYESFKPGDVVRAQVISLGDQANYYLSTASNELGVIMATSEAGNDMVPVSWKEYKDPETGLRSRVERALPDVETASMASVRGLAALRRQRSRNPGHRPTLAECNALMARPWTRWRRDATWPRRNASRLRIREGAATGNCQRRDGCLEKHLMWKHITKHQTPAGTRAADAAALHARSPLETGQRHTMDASGDTVKLIQQADASLPLVTEASVEAERETMTSL</sequence>
<dbReference type="Gene3D" id="2.40.50.140">
    <property type="entry name" value="Nucleic acid-binding proteins"/>
    <property type="match status" value="1"/>
</dbReference>
<evidence type="ECO:0000259" key="4">
    <source>
        <dbReference type="Pfam" id="PF10447"/>
    </source>
</evidence>
<reference evidence="5 6" key="1">
    <citation type="submission" date="2018-01" db="EMBL/GenBank/DDBJ databases">
        <title>Harnessing the power of phylogenomics to disentangle the directionality and signatures of interkingdom host jumping in the parasitic fungal genus Tolypocladium.</title>
        <authorList>
            <person name="Quandt C.A."/>
            <person name="Patterson W."/>
            <person name="Spatafora J.W."/>
        </authorList>
    </citation>
    <scope>NUCLEOTIDE SEQUENCE [LARGE SCALE GENOMIC DNA]</scope>
    <source>
        <strain evidence="5 6">NRBC 100945</strain>
    </source>
</reference>
<keyword evidence="6" id="KW-1185">Reference proteome</keyword>
<protein>
    <submittedName>
        <fullName evidence="5">Exosomal core protein CSL4</fullName>
    </submittedName>
</protein>
<dbReference type="GO" id="GO:0003723">
    <property type="term" value="F:RNA binding"/>
    <property type="evidence" value="ECO:0007669"/>
    <property type="project" value="InterPro"/>
</dbReference>
<keyword evidence="2" id="KW-0963">Cytoplasm</keyword>
<dbReference type="Pfam" id="PF10447">
    <property type="entry name" value="EXOSC1"/>
    <property type="match status" value="1"/>
</dbReference>
<dbReference type="PANTHER" id="PTHR12686:SF8">
    <property type="entry name" value="EXOSOME COMPLEX COMPONENT CSL4"/>
    <property type="match status" value="1"/>
</dbReference>
<dbReference type="STRING" id="94208.A0A2S4L1X1"/>
<dbReference type="GO" id="GO:0000176">
    <property type="term" value="C:nuclear exosome (RNase complex)"/>
    <property type="evidence" value="ECO:0007669"/>
    <property type="project" value="TreeGrafter"/>
</dbReference>
<evidence type="ECO:0000256" key="1">
    <source>
        <dbReference type="ARBA" id="ARBA00004604"/>
    </source>
</evidence>